<comment type="caution">
    <text evidence="1">The sequence shown here is derived from an EMBL/GenBank/DDBJ whole genome shotgun (WGS) entry which is preliminary data.</text>
</comment>
<dbReference type="Gene3D" id="3.30.70.1430">
    <property type="entry name" value="Multidrug efflux transporter AcrB pore domain"/>
    <property type="match status" value="1"/>
</dbReference>
<proteinExistence type="predicted"/>
<evidence type="ECO:0000313" key="2">
    <source>
        <dbReference type="Proteomes" id="UP000011873"/>
    </source>
</evidence>
<accession>M6CCJ5</accession>
<protein>
    <submittedName>
        <fullName evidence="1">RND transporter, Hydrophobe/Amphiphile Efflux-1 (HAE1)/Heavy Metal Efflux (HME) family, permease protein</fullName>
    </submittedName>
</protein>
<dbReference type="EMBL" id="ANMU01000033">
    <property type="protein sequence ID" value="EMJ83960.1"/>
    <property type="molecule type" value="Genomic_DNA"/>
</dbReference>
<sequence>MYFSLGSELMPPLDEETILYMPTTLPGIGVTEAEELMIAMDRKLKSIPEVKRIFGKSGRSETATDSAPFSMMETVLLLHPKEEWRKANRFYSGRPKIFQIPFYPFLSERITKEELIRMLNAEMDFPGVTNAWTMCRSKRGSTC</sequence>
<dbReference type="Gene3D" id="1.20.1640.10">
    <property type="entry name" value="Multidrug efflux transporter AcrB transmembrane domain"/>
    <property type="match status" value="1"/>
</dbReference>
<dbReference type="Pfam" id="PF00873">
    <property type="entry name" value="ACR_tran"/>
    <property type="match status" value="1"/>
</dbReference>
<organism evidence="1 2">
    <name type="scientific">Leptospira borgpetersenii serovar Hardjo-bovis str. Sponselee</name>
    <dbReference type="NCBI Taxonomy" id="1303729"/>
    <lineage>
        <taxon>Bacteria</taxon>
        <taxon>Pseudomonadati</taxon>
        <taxon>Spirochaetota</taxon>
        <taxon>Spirochaetia</taxon>
        <taxon>Leptospirales</taxon>
        <taxon>Leptospiraceae</taxon>
        <taxon>Leptospira</taxon>
    </lineage>
</organism>
<dbReference type="GO" id="GO:0022857">
    <property type="term" value="F:transmembrane transporter activity"/>
    <property type="evidence" value="ECO:0007669"/>
    <property type="project" value="InterPro"/>
</dbReference>
<dbReference type="InterPro" id="IPR001036">
    <property type="entry name" value="Acrflvin-R"/>
</dbReference>
<evidence type="ECO:0000313" key="1">
    <source>
        <dbReference type="EMBL" id="EMJ83960.1"/>
    </source>
</evidence>
<gene>
    <name evidence="1" type="ORF">LEP1GSC016_1273</name>
</gene>
<dbReference type="AlphaFoldDB" id="M6CCJ5"/>
<name>M6CCJ5_LEPBO</name>
<dbReference type="Proteomes" id="UP000011873">
    <property type="component" value="Unassembled WGS sequence"/>
</dbReference>
<reference evidence="1 2" key="1">
    <citation type="submission" date="2013-01" db="EMBL/GenBank/DDBJ databases">
        <authorList>
            <person name="Harkins D.M."/>
            <person name="Durkin A.S."/>
            <person name="Brinkac L.M."/>
            <person name="Haft D.H."/>
            <person name="Selengut J.D."/>
            <person name="Sanka R."/>
            <person name="DePew J."/>
            <person name="Purushe J."/>
            <person name="Galloway R.L."/>
            <person name="Vinetz J.M."/>
            <person name="Sutton G.G."/>
            <person name="Nierman W.C."/>
            <person name="Fouts D.E."/>
        </authorList>
    </citation>
    <scope>NUCLEOTIDE SEQUENCE [LARGE SCALE GENOMIC DNA]</scope>
    <source>
        <strain evidence="1 2">Sponselee CDC</strain>
    </source>
</reference>
<dbReference type="PATRIC" id="fig|1218567.3.peg.752"/>
<dbReference type="GO" id="GO:0016020">
    <property type="term" value="C:membrane"/>
    <property type="evidence" value="ECO:0007669"/>
    <property type="project" value="InterPro"/>
</dbReference>